<proteinExistence type="predicted"/>
<dbReference type="AlphaFoldDB" id="A0A7V4LDT5"/>
<reference evidence="1" key="1">
    <citation type="journal article" date="2020" name="mSystems">
        <title>Genome- and Community-Level Interaction Insights into Carbon Utilization and Element Cycling Functions of Hydrothermarchaeota in Hydrothermal Sediment.</title>
        <authorList>
            <person name="Zhou Z."/>
            <person name="Liu Y."/>
            <person name="Xu W."/>
            <person name="Pan J."/>
            <person name="Luo Z.H."/>
            <person name="Li M."/>
        </authorList>
    </citation>
    <scope>NUCLEOTIDE SEQUENCE [LARGE SCALE GENOMIC DNA]</scope>
    <source>
        <strain evidence="1">SpSt-548</strain>
    </source>
</reference>
<evidence type="ECO:0000313" key="1">
    <source>
        <dbReference type="EMBL" id="HGS06316.1"/>
    </source>
</evidence>
<comment type="caution">
    <text evidence="1">The sequence shown here is derived from an EMBL/GenBank/DDBJ whole genome shotgun (WGS) entry which is preliminary data.</text>
</comment>
<organism evidence="1">
    <name type="scientific">Desulfobacca acetoxidans</name>
    <dbReference type="NCBI Taxonomy" id="60893"/>
    <lineage>
        <taxon>Bacteria</taxon>
        <taxon>Pseudomonadati</taxon>
        <taxon>Thermodesulfobacteriota</taxon>
        <taxon>Desulfobaccia</taxon>
        <taxon>Desulfobaccales</taxon>
        <taxon>Desulfobaccaceae</taxon>
        <taxon>Desulfobacca</taxon>
    </lineage>
</organism>
<accession>A0A7V4LDT5</accession>
<dbReference type="EMBL" id="DSXI01000682">
    <property type="protein sequence ID" value="HGS06316.1"/>
    <property type="molecule type" value="Genomic_DNA"/>
</dbReference>
<sequence>MSKIIPFSQLARAQDLNLLEHKRQEYQQRENYLQGLRRLLFQIEGQMRMAEFQQVDVFLQVAHHFQVDIAAPPQGDRMAWQRLFSEHPLLIILTEFFSGRIGADECCDRIAALKSEPPGDKEGD</sequence>
<name>A0A7V4LDT5_9BACT</name>
<protein>
    <submittedName>
        <fullName evidence="1">Uncharacterized protein</fullName>
    </submittedName>
</protein>
<gene>
    <name evidence="1" type="ORF">ENT08_11390</name>
</gene>